<keyword evidence="2" id="KW-0723">Serine/threonine-protein kinase</keyword>
<dbReference type="PROSITE" id="PS00108">
    <property type="entry name" value="PROTEIN_KINASE_ST"/>
    <property type="match status" value="1"/>
</dbReference>
<reference evidence="13" key="2">
    <citation type="submission" date="2020-04" db="EMBL/GenBank/DDBJ databases">
        <authorList>
            <consortium name="NCBI Genome Project"/>
        </authorList>
    </citation>
    <scope>NUCLEOTIDE SEQUENCE</scope>
    <source>
        <strain evidence="13">CBS 304.34</strain>
    </source>
</reference>
<dbReference type="EMBL" id="MU003693">
    <property type="protein sequence ID" value="KAF2815953.1"/>
    <property type="molecule type" value="Genomic_DNA"/>
</dbReference>
<evidence type="ECO:0000256" key="9">
    <source>
        <dbReference type="SAM" id="MobiDB-lite"/>
    </source>
</evidence>
<evidence type="ECO:0000256" key="4">
    <source>
        <dbReference type="ARBA" id="ARBA00022741"/>
    </source>
</evidence>
<reference evidence="11 13" key="1">
    <citation type="journal article" date="2020" name="Stud. Mycol.">
        <title>101 Dothideomycetes genomes: a test case for predicting lifestyles and emergence of pathogens.</title>
        <authorList>
            <person name="Haridas S."/>
            <person name="Albert R."/>
            <person name="Binder M."/>
            <person name="Bloem J."/>
            <person name="Labutti K."/>
            <person name="Salamov A."/>
            <person name="Andreopoulos B."/>
            <person name="Baker S."/>
            <person name="Barry K."/>
            <person name="Bills G."/>
            <person name="Bluhm B."/>
            <person name="Cannon C."/>
            <person name="Castanera R."/>
            <person name="Culley D."/>
            <person name="Daum C."/>
            <person name="Ezra D."/>
            <person name="Gonzalez J."/>
            <person name="Henrissat B."/>
            <person name="Kuo A."/>
            <person name="Liang C."/>
            <person name="Lipzen A."/>
            <person name="Lutzoni F."/>
            <person name="Magnuson J."/>
            <person name="Mondo S."/>
            <person name="Nolan M."/>
            <person name="Ohm R."/>
            <person name="Pangilinan J."/>
            <person name="Park H.-J."/>
            <person name="Ramirez L."/>
            <person name="Alfaro M."/>
            <person name="Sun H."/>
            <person name="Tritt A."/>
            <person name="Yoshinaga Y."/>
            <person name="Zwiers L.-H."/>
            <person name="Turgeon B."/>
            <person name="Goodwin S."/>
            <person name="Spatafora J."/>
            <person name="Crous P."/>
            <person name="Grigoriev I."/>
        </authorList>
    </citation>
    <scope>NUCLEOTIDE SEQUENCE</scope>
    <source>
        <strain evidence="11 13">CBS 304.34</strain>
    </source>
</reference>
<dbReference type="InterPro" id="IPR011009">
    <property type="entry name" value="Kinase-like_dom_sf"/>
</dbReference>
<dbReference type="GeneID" id="54467645"/>
<dbReference type="GO" id="GO:0005524">
    <property type="term" value="F:ATP binding"/>
    <property type="evidence" value="ECO:0007669"/>
    <property type="project" value="UniProtKB-KW"/>
</dbReference>
<dbReference type="OrthoDB" id="310217at2759"/>
<gene>
    <name evidence="11 13" type="ORF">BDZ99DRAFT_542003</name>
</gene>
<dbReference type="Gene3D" id="1.10.510.10">
    <property type="entry name" value="Transferase(Phosphotransferase) domain 1"/>
    <property type="match status" value="1"/>
</dbReference>
<feature type="domain" description="Protein kinase" evidence="10">
    <location>
        <begin position="276"/>
        <end position="626"/>
    </location>
</feature>
<dbReference type="SUPFAM" id="SSF56112">
    <property type="entry name" value="Protein kinase-like (PK-like)"/>
    <property type="match status" value="1"/>
</dbReference>
<feature type="region of interest" description="Disordered" evidence="9">
    <location>
        <begin position="235"/>
        <end position="275"/>
    </location>
</feature>
<keyword evidence="6" id="KW-0067">ATP-binding</keyword>
<evidence type="ECO:0000256" key="6">
    <source>
        <dbReference type="ARBA" id="ARBA00022840"/>
    </source>
</evidence>
<evidence type="ECO:0000256" key="1">
    <source>
        <dbReference type="ARBA" id="ARBA00012513"/>
    </source>
</evidence>
<dbReference type="AlphaFoldDB" id="A0A6A6Z5L5"/>
<evidence type="ECO:0000259" key="10">
    <source>
        <dbReference type="PROSITE" id="PS50011"/>
    </source>
</evidence>
<dbReference type="InterPro" id="IPR000719">
    <property type="entry name" value="Prot_kinase_dom"/>
</dbReference>
<protein>
    <recommendedName>
        <fullName evidence="1">non-specific serine/threonine protein kinase</fullName>
        <ecNumber evidence="1">2.7.11.1</ecNumber>
    </recommendedName>
</protein>
<dbReference type="GO" id="GO:0004674">
    <property type="term" value="F:protein serine/threonine kinase activity"/>
    <property type="evidence" value="ECO:0007669"/>
    <property type="project" value="UniProtKB-KW"/>
</dbReference>
<evidence type="ECO:0000256" key="2">
    <source>
        <dbReference type="ARBA" id="ARBA00022527"/>
    </source>
</evidence>
<feature type="region of interest" description="Disordered" evidence="9">
    <location>
        <begin position="113"/>
        <end position="169"/>
    </location>
</feature>
<feature type="region of interest" description="Disordered" evidence="9">
    <location>
        <begin position="659"/>
        <end position="687"/>
    </location>
</feature>
<feature type="compositionally biased region" description="Acidic residues" evidence="9">
    <location>
        <begin position="236"/>
        <end position="265"/>
    </location>
</feature>
<proteinExistence type="predicted"/>
<dbReference type="GO" id="GO:0005634">
    <property type="term" value="C:nucleus"/>
    <property type="evidence" value="ECO:0007669"/>
    <property type="project" value="TreeGrafter"/>
</dbReference>
<evidence type="ECO:0000256" key="8">
    <source>
        <dbReference type="ARBA" id="ARBA00048679"/>
    </source>
</evidence>
<evidence type="ECO:0000313" key="11">
    <source>
        <dbReference type="EMBL" id="KAF2815953.1"/>
    </source>
</evidence>
<dbReference type="PANTHER" id="PTHR43671:SF98">
    <property type="entry name" value="SERINE_THREONINE-PROTEIN KINASE NEK11"/>
    <property type="match status" value="1"/>
</dbReference>
<keyword evidence="12" id="KW-1185">Reference proteome</keyword>
<dbReference type="SMART" id="SM00220">
    <property type="entry name" value="S_TKc"/>
    <property type="match status" value="1"/>
</dbReference>
<sequence length="687" mass="76566">MAQPPNVPNGRTLNSHELAAYNDLPVAEQSGYLLFAADVIARAKPYPNTRGRVARTLFERGKHSLKLINKWNALNDDADGKGAWIPGWAAARAAEASRAQRLAMAGAVEEEERLRGGRAAEREERRRAGVASPVRETLGEYVSDDEEGGGVGGEGVVEERLPQESGVGEEQLQAMVDATRDEERLRVTREGVAGPGQPLLPGYEDESGAYVDVVGGGNAVVGNRSVEERLGRVIEEGEIDEGEIDEGEIEEGEVEEGEEPYEEPESPPSPTANETLAGRRALGMGDWQYVMALDTRHIKTGISQERSATKSVLVWVLCDKVTGVIIDRVVVKRLDYSSPDATLSAKLERSMRHEIEMHLLVEGPGCKNILKMRGEGFREETEVGMMYLDYAAGIDLEHMIKLHYQNREPVPEAYLWFVFDGLADALMSITTGVCPEKAADSSLPGADMLEWDPVYHLDIKPSNIFLGEPINPYGAYLTPLLADFGLVWTESKLVARKRKNALHNIGTRGYQPPEQYRELTAEEDYDPKGFEVGPKADIYSLGVTMWRFMLATCDPDELWNIHDPDGDIFDWDDPDRRQLPIDPPGYWGMYSNRLTQLVYDCLKMYPPHRVDNKDLKRRTAEGFAWFQETFREVKLSIEQWDNGESLPWGFQPFIIDDPFKKGSVPPGKRRRIDDSGVAQGDADSGAQ</sequence>
<comment type="catalytic activity">
    <reaction evidence="8">
        <text>L-seryl-[protein] + ATP = O-phospho-L-seryl-[protein] + ADP + H(+)</text>
        <dbReference type="Rhea" id="RHEA:17989"/>
        <dbReference type="Rhea" id="RHEA-COMP:9863"/>
        <dbReference type="Rhea" id="RHEA-COMP:11604"/>
        <dbReference type="ChEBI" id="CHEBI:15378"/>
        <dbReference type="ChEBI" id="CHEBI:29999"/>
        <dbReference type="ChEBI" id="CHEBI:30616"/>
        <dbReference type="ChEBI" id="CHEBI:83421"/>
        <dbReference type="ChEBI" id="CHEBI:456216"/>
        <dbReference type="EC" id="2.7.11.1"/>
    </reaction>
</comment>
<reference evidence="13" key="3">
    <citation type="submission" date="2025-04" db="UniProtKB">
        <authorList>
            <consortium name="RefSeq"/>
        </authorList>
    </citation>
    <scope>IDENTIFICATION</scope>
    <source>
        <strain evidence="13">CBS 304.34</strain>
    </source>
</reference>
<evidence type="ECO:0000256" key="5">
    <source>
        <dbReference type="ARBA" id="ARBA00022777"/>
    </source>
</evidence>
<organism evidence="11">
    <name type="scientific">Mytilinidion resinicola</name>
    <dbReference type="NCBI Taxonomy" id="574789"/>
    <lineage>
        <taxon>Eukaryota</taxon>
        <taxon>Fungi</taxon>
        <taxon>Dikarya</taxon>
        <taxon>Ascomycota</taxon>
        <taxon>Pezizomycotina</taxon>
        <taxon>Dothideomycetes</taxon>
        <taxon>Pleosporomycetidae</taxon>
        <taxon>Mytilinidiales</taxon>
        <taxon>Mytilinidiaceae</taxon>
        <taxon>Mytilinidion</taxon>
    </lineage>
</organism>
<keyword evidence="4" id="KW-0547">Nucleotide-binding</keyword>
<accession>A0A6A6Z5L5</accession>
<dbReference type="InterPro" id="IPR008271">
    <property type="entry name" value="Ser/Thr_kinase_AS"/>
</dbReference>
<feature type="compositionally biased region" description="Basic and acidic residues" evidence="9">
    <location>
        <begin position="113"/>
        <end position="127"/>
    </location>
</feature>
<name>A0A6A6Z5L5_9PEZI</name>
<comment type="catalytic activity">
    <reaction evidence="7">
        <text>L-threonyl-[protein] + ATP = O-phospho-L-threonyl-[protein] + ADP + H(+)</text>
        <dbReference type="Rhea" id="RHEA:46608"/>
        <dbReference type="Rhea" id="RHEA-COMP:11060"/>
        <dbReference type="Rhea" id="RHEA-COMP:11605"/>
        <dbReference type="ChEBI" id="CHEBI:15378"/>
        <dbReference type="ChEBI" id="CHEBI:30013"/>
        <dbReference type="ChEBI" id="CHEBI:30616"/>
        <dbReference type="ChEBI" id="CHEBI:61977"/>
        <dbReference type="ChEBI" id="CHEBI:456216"/>
        <dbReference type="EC" id="2.7.11.1"/>
    </reaction>
</comment>
<dbReference type="InterPro" id="IPR050660">
    <property type="entry name" value="NEK_Ser/Thr_kinase"/>
</dbReference>
<dbReference type="PROSITE" id="PS50011">
    <property type="entry name" value="PROTEIN_KINASE_DOM"/>
    <property type="match status" value="1"/>
</dbReference>
<evidence type="ECO:0000313" key="13">
    <source>
        <dbReference type="RefSeq" id="XP_033582917.1"/>
    </source>
</evidence>
<dbReference type="RefSeq" id="XP_033582917.1">
    <property type="nucleotide sequence ID" value="XM_033726752.1"/>
</dbReference>
<evidence type="ECO:0000256" key="3">
    <source>
        <dbReference type="ARBA" id="ARBA00022679"/>
    </source>
</evidence>
<dbReference type="EC" id="2.7.11.1" evidence="1"/>
<keyword evidence="3" id="KW-0808">Transferase</keyword>
<dbReference type="Proteomes" id="UP000504636">
    <property type="component" value="Unplaced"/>
</dbReference>
<evidence type="ECO:0000256" key="7">
    <source>
        <dbReference type="ARBA" id="ARBA00047899"/>
    </source>
</evidence>
<dbReference type="Pfam" id="PF00069">
    <property type="entry name" value="Pkinase"/>
    <property type="match status" value="1"/>
</dbReference>
<evidence type="ECO:0000313" key="12">
    <source>
        <dbReference type="Proteomes" id="UP000504636"/>
    </source>
</evidence>
<dbReference type="PANTHER" id="PTHR43671">
    <property type="entry name" value="SERINE/THREONINE-PROTEIN KINASE NEK"/>
    <property type="match status" value="1"/>
</dbReference>
<keyword evidence="5 11" id="KW-0418">Kinase</keyword>